<dbReference type="Gene3D" id="1.25.40.10">
    <property type="entry name" value="Tetratricopeptide repeat domain"/>
    <property type="match status" value="1"/>
</dbReference>
<sequence length="1679" mass="190293">MGLINILLPTIRFSAMAKDIMVQLFRAGEENRDVHVTIADGQENEEKKRWILASADLLSKDGRFAYIGLQNPTERLYRAAQIESEWVLLVADDDLFSINYLRCALDAVRTAAPAVTAFVPRLYLSYSPKTHLLYRLKPINGPDQRERLTSLFTQGHNGLLTFGVMRRRLFWEWMDFVRTKPIWPSYSDQLFVSYLAMKGWLLPMAEECAILKDDGDWHDPPQAIRKDARSYQEEFLTLFHEVFWTADLFAFLRERGLEDEAVPAVMGRVRTLLGNGAASFPLRLSVLDIKPSPRVREAKEFVEQLAAEANTMLAKSLHEQIRFLEEIVEVSRSLGWQSGPASAVPEQDEHGGKTTPVSPFISSGTESGAREADPTVSVIVPCYAQADFLAEAIESVVTQTFSDWECLIVDDGSPDHTAQVARDLIARYPDKRIRLIRKTNGGLSDARNAGIREARGRYILPLDADDRLDPRYLAETVPILERNPDIAIVYVDERTFGETEGVHRKGVVTLESLLVGNVHDYCSLYRRSVWERVGGYSPAMYLGAEDWCFWIGAAKLGFRSYHVGQPLFWYRRRRGTMVERVQANMNVIKAHIVFHYPDLFIESGKEKARRILSSPSEAVREQLKKARALHPDNELLEVFSRFVQGDEESGKPTALRGNGTWANEREARWVEVATFLEQILREIRRNDPNRPLRILDVGCGSGWLTDRVSMYGSCEGVDPDPLAIADARRQFPHLRFEACEAGRLPPSLKTASYDIVLCSRMLEGIRQEMRDAICKQLTRLLKPNGHLILTMRRGEIWEQWSKAGLPSNQAETWMTEAQVSELVAAHGFRPIQVERLYVEIPERRYVPAPTPADLKSRELIPLDQVWVCRLGMPASPSTVLGQPTVSVIVPTCNRPDRLRETLQSVLAQSYRDFEIIVVNDGNVDVSSVIGALNTDDRITLIKHDRNRGLAAARNTGIRVARGKYIAYLDDDDRYLPDHLETLVTVLEKGQCKAAYSDAWRVHEQYEEGRYVEVGRDVPYSQDFSFPHLLVMNYFPVLCVMHERSCLEEVGFFDESLFAHEDWDLWIRMAEKFPFIHVKKVTAEFTWRTDGSSMTSSTRHTYYRTTDIIYQKYRPLAERFPGVLAAQEWQSAEFKKQFQSDRFVCSIIIPVHNGLDLTKQCLTALASATTDVRYEVILVDNGSTDGTAAFLQTLRGDVRIIRNDENLGFAKACNQGAKAARGRYLVFLNNDTVPQPNWLSPLVQEVEEHPEVGMVGSKLLYPDGTVQHAGVVFSRDGAPYHVYRRVSADSPAVGKRREFQVVTAACLLIRRDLFEAVGGFDEAFVNGFEDVDLCLKVRRRGAQVVYQPRSALIHLEGQTLGRKAGESDNDRLLRERWNNLLWLEDEDLHYHTDGYKLVGDLSGANRATRVVPLTDVHDRACWAHVAAAQAAALKKDWEAVRREIHLVDDWPNDRLVLLWGAKVAERLKDPVCQVRFLARAVELGATSDERFSLARLLLEQGDLVGTDQQLRAALRLQTDHPEGLFLQGVLCMQREQYGEAESSFARALKAGANRRKCLMGMGMAAMGRSYPQGAWEKFCEVLTDHPDDPEAIHWLLRAGTAQNRWEELSRYVRAYVERNPGDLATRFALTGVLLRADRIEEARKEQEVIRALDPAYDGLAELEEAISKKEAILAVEATEG</sequence>
<feature type="domain" description="Glycosyltransferase 2-like" evidence="1">
    <location>
        <begin position="886"/>
        <end position="996"/>
    </location>
</feature>
<dbReference type="CDD" id="cd02440">
    <property type="entry name" value="AdoMet_MTases"/>
    <property type="match status" value="1"/>
</dbReference>
<dbReference type="Pfam" id="PF13649">
    <property type="entry name" value="Methyltransf_25"/>
    <property type="match status" value="1"/>
</dbReference>
<dbReference type="Gene3D" id="3.40.50.150">
    <property type="entry name" value="Vaccinia Virus protein VP39"/>
    <property type="match status" value="1"/>
</dbReference>
<dbReference type="SUPFAM" id="SSF48452">
    <property type="entry name" value="TPR-like"/>
    <property type="match status" value="1"/>
</dbReference>
<proteinExistence type="predicted"/>
<accession>A0A0S4KS15</accession>
<dbReference type="Pfam" id="PF00535">
    <property type="entry name" value="Glycos_transf_2"/>
    <property type="match status" value="3"/>
</dbReference>
<feature type="domain" description="Glycosyltransferase 2-like" evidence="1">
    <location>
        <begin position="377"/>
        <end position="526"/>
    </location>
</feature>
<gene>
    <name evidence="3" type="ORF">NITINOP_2263</name>
</gene>
<organism evidence="3 4">
    <name type="scientific">Candidatus Nitrospira inopinata</name>
    <dbReference type="NCBI Taxonomy" id="1715989"/>
    <lineage>
        <taxon>Bacteria</taxon>
        <taxon>Pseudomonadati</taxon>
        <taxon>Nitrospirota</taxon>
        <taxon>Nitrospiria</taxon>
        <taxon>Nitrospirales</taxon>
        <taxon>Nitrospiraceae</taxon>
        <taxon>Nitrospira</taxon>
    </lineage>
</organism>
<dbReference type="PANTHER" id="PTHR43685:SF2">
    <property type="entry name" value="GLYCOSYLTRANSFERASE 2-LIKE DOMAIN-CONTAINING PROTEIN"/>
    <property type="match status" value="1"/>
</dbReference>
<dbReference type="KEGG" id="nio:NITINOP_2263"/>
<dbReference type="InterPro" id="IPR041698">
    <property type="entry name" value="Methyltransf_25"/>
</dbReference>
<dbReference type="PANTHER" id="PTHR43685">
    <property type="entry name" value="GLYCOSYLTRANSFERASE"/>
    <property type="match status" value="1"/>
</dbReference>
<dbReference type="InterPro" id="IPR050834">
    <property type="entry name" value="Glycosyltransf_2"/>
</dbReference>
<dbReference type="CDD" id="cd04186">
    <property type="entry name" value="GT_2_like_c"/>
    <property type="match status" value="1"/>
</dbReference>
<dbReference type="InterPro" id="IPR029044">
    <property type="entry name" value="Nucleotide-diphossugar_trans"/>
</dbReference>
<dbReference type="CDD" id="cd00761">
    <property type="entry name" value="Glyco_tranf_GTA_type"/>
    <property type="match status" value="2"/>
</dbReference>
<feature type="domain" description="Glycosyltransferase 2-like" evidence="1">
    <location>
        <begin position="1145"/>
        <end position="1315"/>
    </location>
</feature>
<feature type="domain" description="Methyltransferase" evidence="2">
    <location>
        <begin position="694"/>
        <end position="785"/>
    </location>
</feature>
<evidence type="ECO:0000259" key="1">
    <source>
        <dbReference type="Pfam" id="PF00535"/>
    </source>
</evidence>
<keyword evidence="4" id="KW-1185">Reference proteome</keyword>
<protein>
    <submittedName>
        <fullName evidence="3">Uncharacterized protein</fullName>
    </submittedName>
</protein>
<dbReference type="Proteomes" id="UP000066284">
    <property type="component" value="Chromosome 1"/>
</dbReference>
<evidence type="ECO:0000313" key="4">
    <source>
        <dbReference type="Proteomes" id="UP000066284"/>
    </source>
</evidence>
<dbReference type="Gene3D" id="3.90.550.10">
    <property type="entry name" value="Spore Coat Polysaccharide Biosynthesis Protein SpsA, Chain A"/>
    <property type="match status" value="3"/>
</dbReference>
<dbReference type="STRING" id="1715989.NITINOP_2263"/>
<dbReference type="OrthoDB" id="9179784at2"/>
<dbReference type="InterPro" id="IPR001173">
    <property type="entry name" value="Glyco_trans_2-like"/>
</dbReference>
<evidence type="ECO:0000313" key="3">
    <source>
        <dbReference type="EMBL" id="CUQ67235.1"/>
    </source>
</evidence>
<dbReference type="EMBL" id="LN885086">
    <property type="protein sequence ID" value="CUQ67235.1"/>
    <property type="molecule type" value="Genomic_DNA"/>
</dbReference>
<reference evidence="4" key="1">
    <citation type="submission" date="2015-09" db="EMBL/GenBank/DDBJ databases">
        <authorList>
            <person name="Daims H."/>
        </authorList>
    </citation>
    <scope>NUCLEOTIDE SEQUENCE [LARGE SCALE GENOMIC DNA]</scope>
</reference>
<dbReference type="SUPFAM" id="SSF53448">
    <property type="entry name" value="Nucleotide-diphospho-sugar transferases"/>
    <property type="match status" value="3"/>
</dbReference>
<dbReference type="InterPro" id="IPR029063">
    <property type="entry name" value="SAM-dependent_MTases_sf"/>
</dbReference>
<dbReference type="SUPFAM" id="SSF53335">
    <property type="entry name" value="S-adenosyl-L-methionine-dependent methyltransferases"/>
    <property type="match status" value="1"/>
</dbReference>
<evidence type="ECO:0000259" key="2">
    <source>
        <dbReference type="Pfam" id="PF13649"/>
    </source>
</evidence>
<name>A0A0S4KS15_9BACT</name>
<dbReference type="RefSeq" id="WP_062485415.1">
    <property type="nucleotide sequence ID" value="NZ_LN885086.1"/>
</dbReference>
<dbReference type="InterPro" id="IPR011990">
    <property type="entry name" value="TPR-like_helical_dom_sf"/>
</dbReference>